<evidence type="ECO:0000256" key="4">
    <source>
        <dbReference type="RuleBase" id="RU000411"/>
    </source>
</evidence>
<dbReference type="SMR" id="B4GHF7"/>
<dbReference type="Gene3D" id="3.30.497.10">
    <property type="entry name" value="Antithrombin, subunit I, domain 2"/>
    <property type="match status" value="2"/>
</dbReference>
<dbReference type="InterPro" id="IPR023796">
    <property type="entry name" value="Serpin_dom"/>
</dbReference>
<evidence type="ECO:0000313" key="7">
    <source>
        <dbReference type="EMBL" id="EDW35927.1"/>
    </source>
</evidence>
<dbReference type="GO" id="GO:0007618">
    <property type="term" value="P:mating"/>
    <property type="evidence" value="ECO:0007669"/>
    <property type="project" value="EnsemblMetazoa"/>
</dbReference>
<dbReference type="InterPro" id="IPR042178">
    <property type="entry name" value="Serpin_sf_1"/>
</dbReference>
<evidence type="ECO:0000256" key="3">
    <source>
        <dbReference type="ARBA" id="ARBA00022900"/>
    </source>
</evidence>
<dbReference type="PANTHER" id="PTHR11461">
    <property type="entry name" value="SERINE PROTEASE INHIBITOR, SERPIN"/>
    <property type="match status" value="1"/>
</dbReference>
<dbReference type="InterPro" id="IPR000215">
    <property type="entry name" value="Serpin_fam"/>
</dbReference>
<evidence type="ECO:0000313" key="8">
    <source>
        <dbReference type="Proteomes" id="UP000008744"/>
    </source>
</evidence>
<keyword evidence="2" id="KW-0646">Protease inhibitor</keyword>
<accession>B4GHF7</accession>
<dbReference type="HOGENOM" id="CLU_561727_0_0_1"/>
<dbReference type="Pfam" id="PF00079">
    <property type="entry name" value="Serpin"/>
    <property type="match status" value="2"/>
</dbReference>
<dbReference type="GO" id="GO:0005615">
    <property type="term" value="C:extracellular space"/>
    <property type="evidence" value="ECO:0007669"/>
    <property type="project" value="InterPro"/>
</dbReference>
<sequence>MLLQRISILVCVMALVHADYISGKLFSLISAQNDRQNFVISPVGVRAALALLFAGAEGQTAQELKIALQLVGENKNDALEEFKDIKYTISKKDTTMRIPSKIFVDRRYPLKSEYQSLTKRFLKSPAVHKHFKHSTGAAKSISSHTESASDRKVDDIVRDSDLSSSSNMALTSGFYFRGDFEKPFLRMSERQPFQVPGRILRATMYRKYDWLRCGELPALGAVGIEIPYKEGNLSLVIIMSTRLNDYSWLQQTLFKNYDLLQLTDNFTLRPVLMQMPQFSIEYETSLLGLLENGLNVPTVLHDPDFSGLSKKPDLRLAAFKHKGTIEIHGGCPDACPIAPTYVETGYEKAIPFIANQPFVFFIKDETNIFFAVLVCLMALVHADYISSKLFSLISAQNDRQNFMISPVGVRAALALLFAGAEGQTAQELKIALQLVGENKNDAPEEFKDIKYTISKKGTTMRIPVHLFVDRTRLSVKVIIIKYFGSS</sequence>
<comment type="similarity">
    <text evidence="1 4">Belongs to the serpin family.</text>
</comment>
<dbReference type="AlphaFoldDB" id="B4GHF7"/>
<evidence type="ECO:0000259" key="6">
    <source>
        <dbReference type="SMART" id="SM00093"/>
    </source>
</evidence>
<dbReference type="GO" id="GO:0004867">
    <property type="term" value="F:serine-type endopeptidase inhibitor activity"/>
    <property type="evidence" value="ECO:0007669"/>
    <property type="project" value="UniProtKB-KW"/>
</dbReference>
<dbReference type="PhylomeDB" id="B4GHF7"/>
<evidence type="ECO:0000256" key="1">
    <source>
        <dbReference type="ARBA" id="ARBA00009500"/>
    </source>
</evidence>
<dbReference type="InterPro" id="IPR042185">
    <property type="entry name" value="Serpin_sf_2"/>
</dbReference>
<organism evidence="8">
    <name type="scientific">Drosophila persimilis</name>
    <name type="common">Fruit fly</name>
    <dbReference type="NCBI Taxonomy" id="7234"/>
    <lineage>
        <taxon>Eukaryota</taxon>
        <taxon>Metazoa</taxon>
        <taxon>Ecdysozoa</taxon>
        <taxon>Arthropoda</taxon>
        <taxon>Hexapoda</taxon>
        <taxon>Insecta</taxon>
        <taxon>Pterygota</taxon>
        <taxon>Neoptera</taxon>
        <taxon>Endopterygota</taxon>
        <taxon>Diptera</taxon>
        <taxon>Brachycera</taxon>
        <taxon>Muscomorpha</taxon>
        <taxon>Ephydroidea</taxon>
        <taxon>Drosophilidae</taxon>
        <taxon>Drosophila</taxon>
        <taxon>Sophophora</taxon>
    </lineage>
</organism>
<dbReference type="Gene3D" id="2.30.39.10">
    <property type="entry name" value="Alpha-1-antitrypsin, domain 1"/>
    <property type="match status" value="1"/>
</dbReference>
<dbReference type="SUPFAM" id="SSF56574">
    <property type="entry name" value="Serpins"/>
    <property type="match status" value="2"/>
</dbReference>
<dbReference type="EMBL" id="CH479183">
    <property type="protein sequence ID" value="EDW35927.1"/>
    <property type="molecule type" value="Genomic_DNA"/>
</dbReference>
<dbReference type="eggNOG" id="KOG2392">
    <property type="taxonomic scope" value="Eukaryota"/>
</dbReference>
<dbReference type="STRING" id="7234.B4GHF7"/>
<feature type="signal peptide" evidence="5">
    <location>
        <begin position="1"/>
        <end position="18"/>
    </location>
</feature>
<feature type="domain" description="Serpin" evidence="6">
    <location>
        <begin position="23"/>
        <end position="376"/>
    </location>
</feature>
<keyword evidence="5" id="KW-0732">Signal</keyword>
<feature type="chain" id="PRO_5002806979" evidence="5">
    <location>
        <begin position="19"/>
        <end position="486"/>
    </location>
</feature>
<gene>
    <name evidence="7" type="primary">Dper\GL17519</name>
    <name evidence="7" type="ORF">Dper_GL17519</name>
</gene>
<dbReference type="OMA" id="QNDRQNF"/>
<keyword evidence="8" id="KW-1185">Reference proteome</keyword>
<dbReference type="OrthoDB" id="9518664at2759"/>
<proteinExistence type="inferred from homology"/>
<protein>
    <submittedName>
        <fullName evidence="7">GL17519</fullName>
    </submittedName>
</protein>
<dbReference type="Proteomes" id="UP000008744">
    <property type="component" value="Unassembled WGS sequence"/>
</dbReference>
<dbReference type="InterPro" id="IPR036186">
    <property type="entry name" value="Serpin_sf"/>
</dbReference>
<name>B4GHF7_DROPE</name>
<reference evidence="7 8" key="1">
    <citation type="journal article" date="2007" name="Nature">
        <title>Evolution of genes and genomes on the Drosophila phylogeny.</title>
        <authorList>
            <consortium name="Drosophila 12 Genomes Consortium"/>
            <person name="Clark A.G."/>
            <person name="Eisen M.B."/>
            <person name="Smith D.R."/>
            <person name="Bergman C.M."/>
            <person name="Oliver B."/>
            <person name="Markow T.A."/>
            <person name="Kaufman T.C."/>
            <person name="Kellis M."/>
            <person name="Gelbart W."/>
            <person name="Iyer V.N."/>
            <person name="Pollard D.A."/>
            <person name="Sackton T.B."/>
            <person name="Larracuente A.M."/>
            <person name="Singh N.D."/>
            <person name="Abad J.P."/>
            <person name="Abt D.N."/>
            <person name="Adryan B."/>
            <person name="Aguade M."/>
            <person name="Akashi H."/>
            <person name="Anderson W.W."/>
            <person name="Aquadro C.F."/>
            <person name="Ardell D.H."/>
            <person name="Arguello R."/>
            <person name="Artieri C.G."/>
            <person name="Barbash D.A."/>
            <person name="Barker D."/>
            <person name="Barsanti P."/>
            <person name="Batterham P."/>
            <person name="Batzoglou S."/>
            <person name="Begun D."/>
            <person name="Bhutkar A."/>
            <person name="Blanco E."/>
            <person name="Bosak S.A."/>
            <person name="Bradley R.K."/>
            <person name="Brand A.D."/>
            <person name="Brent M.R."/>
            <person name="Brooks A.N."/>
            <person name="Brown R.H."/>
            <person name="Butlin R.K."/>
            <person name="Caggese C."/>
            <person name="Calvi B.R."/>
            <person name="Bernardo de Carvalho A."/>
            <person name="Caspi A."/>
            <person name="Castrezana S."/>
            <person name="Celniker S.E."/>
            <person name="Chang J.L."/>
            <person name="Chapple C."/>
            <person name="Chatterji S."/>
            <person name="Chinwalla A."/>
            <person name="Civetta A."/>
            <person name="Clifton S.W."/>
            <person name="Comeron J.M."/>
            <person name="Costello J.C."/>
            <person name="Coyne J.A."/>
            <person name="Daub J."/>
            <person name="David R.G."/>
            <person name="Delcher A.L."/>
            <person name="Delehaunty K."/>
            <person name="Do C.B."/>
            <person name="Ebling H."/>
            <person name="Edwards K."/>
            <person name="Eickbush T."/>
            <person name="Evans J.D."/>
            <person name="Filipski A."/>
            <person name="Findeiss S."/>
            <person name="Freyhult E."/>
            <person name="Fulton L."/>
            <person name="Fulton R."/>
            <person name="Garcia A.C."/>
            <person name="Gardiner A."/>
            <person name="Garfield D.A."/>
            <person name="Garvin B.E."/>
            <person name="Gibson G."/>
            <person name="Gilbert D."/>
            <person name="Gnerre S."/>
            <person name="Godfrey J."/>
            <person name="Good R."/>
            <person name="Gotea V."/>
            <person name="Gravely B."/>
            <person name="Greenberg A.J."/>
            <person name="Griffiths-Jones S."/>
            <person name="Gross S."/>
            <person name="Guigo R."/>
            <person name="Gustafson E.A."/>
            <person name="Haerty W."/>
            <person name="Hahn M.W."/>
            <person name="Halligan D.L."/>
            <person name="Halpern A.L."/>
            <person name="Halter G.M."/>
            <person name="Han M.V."/>
            <person name="Heger A."/>
            <person name="Hillier L."/>
            <person name="Hinrichs A.S."/>
            <person name="Holmes I."/>
            <person name="Hoskins R.A."/>
            <person name="Hubisz M.J."/>
            <person name="Hultmark D."/>
            <person name="Huntley M.A."/>
            <person name="Jaffe D.B."/>
            <person name="Jagadeeshan S."/>
            <person name="Jeck W.R."/>
            <person name="Johnson J."/>
            <person name="Jones C.D."/>
            <person name="Jordan W.C."/>
            <person name="Karpen G.H."/>
            <person name="Kataoka E."/>
            <person name="Keightley P.D."/>
            <person name="Kheradpour P."/>
            <person name="Kirkness E.F."/>
            <person name="Koerich L.B."/>
            <person name="Kristiansen K."/>
            <person name="Kudrna D."/>
            <person name="Kulathinal R.J."/>
            <person name="Kumar S."/>
            <person name="Kwok R."/>
            <person name="Lander E."/>
            <person name="Langley C.H."/>
            <person name="Lapoint R."/>
            <person name="Lazzaro B.P."/>
            <person name="Lee S.J."/>
            <person name="Levesque L."/>
            <person name="Li R."/>
            <person name="Lin C.F."/>
            <person name="Lin M.F."/>
            <person name="Lindblad-Toh K."/>
            <person name="Llopart A."/>
            <person name="Long M."/>
            <person name="Low L."/>
            <person name="Lozovsky E."/>
            <person name="Lu J."/>
            <person name="Luo M."/>
            <person name="Machado C.A."/>
            <person name="Makalowski W."/>
            <person name="Marzo M."/>
            <person name="Matsuda M."/>
            <person name="Matzkin L."/>
            <person name="McAllister B."/>
            <person name="McBride C.S."/>
            <person name="McKernan B."/>
            <person name="McKernan K."/>
            <person name="Mendez-Lago M."/>
            <person name="Minx P."/>
            <person name="Mollenhauer M.U."/>
            <person name="Montooth K."/>
            <person name="Mount S.M."/>
            <person name="Mu X."/>
            <person name="Myers E."/>
            <person name="Negre B."/>
            <person name="Newfeld S."/>
            <person name="Nielsen R."/>
            <person name="Noor M.A."/>
            <person name="O'Grady P."/>
            <person name="Pachter L."/>
            <person name="Papaceit M."/>
            <person name="Parisi M.J."/>
            <person name="Parisi M."/>
            <person name="Parts L."/>
            <person name="Pedersen J.S."/>
            <person name="Pesole G."/>
            <person name="Phillippy A.M."/>
            <person name="Ponting C.P."/>
            <person name="Pop M."/>
            <person name="Porcelli D."/>
            <person name="Powell J.R."/>
            <person name="Prohaska S."/>
            <person name="Pruitt K."/>
            <person name="Puig M."/>
            <person name="Quesneville H."/>
            <person name="Ram K.R."/>
            <person name="Rand D."/>
            <person name="Rasmussen M.D."/>
            <person name="Reed L.K."/>
            <person name="Reenan R."/>
            <person name="Reily A."/>
            <person name="Remington K.A."/>
            <person name="Rieger T.T."/>
            <person name="Ritchie M.G."/>
            <person name="Robin C."/>
            <person name="Rogers Y.H."/>
            <person name="Rohde C."/>
            <person name="Rozas J."/>
            <person name="Rubenfield M.J."/>
            <person name="Ruiz A."/>
            <person name="Russo S."/>
            <person name="Salzberg S.L."/>
            <person name="Sanchez-Gracia A."/>
            <person name="Saranga D.J."/>
            <person name="Sato H."/>
            <person name="Schaeffer S.W."/>
            <person name="Schatz M.C."/>
            <person name="Schlenke T."/>
            <person name="Schwartz R."/>
            <person name="Segarra C."/>
            <person name="Singh R.S."/>
            <person name="Sirot L."/>
            <person name="Sirota M."/>
            <person name="Sisneros N.B."/>
            <person name="Smith C.D."/>
            <person name="Smith T.F."/>
            <person name="Spieth J."/>
            <person name="Stage D.E."/>
            <person name="Stark A."/>
            <person name="Stephan W."/>
            <person name="Strausberg R.L."/>
            <person name="Strempel S."/>
            <person name="Sturgill D."/>
            <person name="Sutton G."/>
            <person name="Sutton G.G."/>
            <person name="Tao W."/>
            <person name="Teichmann S."/>
            <person name="Tobari Y.N."/>
            <person name="Tomimura Y."/>
            <person name="Tsolas J.M."/>
            <person name="Valente V.L."/>
            <person name="Venter E."/>
            <person name="Venter J.C."/>
            <person name="Vicario S."/>
            <person name="Vieira F.G."/>
            <person name="Vilella A.J."/>
            <person name="Villasante A."/>
            <person name="Walenz B."/>
            <person name="Wang J."/>
            <person name="Wasserman M."/>
            <person name="Watts T."/>
            <person name="Wilson D."/>
            <person name="Wilson R.K."/>
            <person name="Wing R.A."/>
            <person name="Wolfner M.F."/>
            <person name="Wong A."/>
            <person name="Wong G.K."/>
            <person name="Wu C.I."/>
            <person name="Wu G."/>
            <person name="Yamamoto D."/>
            <person name="Yang H.P."/>
            <person name="Yang S.P."/>
            <person name="Yorke J.A."/>
            <person name="Yoshida K."/>
            <person name="Zdobnov E."/>
            <person name="Zhang P."/>
            <person name="Zhang Y."/>
            <person name="Zimin A.V."/>
            <person name="Baldwin J."/>
            <person name="Abdouelleil A."/>
            <person name="Abdulkadir J."/>
            <person name="Abebe A."/>
            <person name="Abera B."/>
            <person name="Abreu J."/>
            <person name="Acer S.C."/>
            <person name="Aftuck L."/>
            <person name="Alexander A."/>
            <person name="An P."/>
            <person name="Anderson E."/>
            <person name="Anderson S."/>
            <person name="Arachi H."/>
            <person name="Azer M."/>
            <person name="Bachantsang P."/>
            <person name="Barry A."/>
            <person name="Bayul T."/>
            <person name="Berlin A."/>
            <person name="Bessette D."/>
            <person name="Bloom T."/>
            <person name="Blye J."/>
            <person name="Boguslavskiy L."/>
            <person name="Bonnet C."/>
            <person name="Boukhgalter B."/>
            <person name="Bourzgui I."/>
            <person name="Brown A."/>
            <person name="Cahill P."/>
            <person name="Channer S."/>
            <person name="Cheshatsang Y."/>
            <person name="Chuda L."/>
            <person name="Citroen M."/>
            <person name="Collymore A."/>
            <person name="Cooke P."/>
            <person name="Costello M."/>
            <person name="D'Aco K."/>
            <person name="Daza R."/>
            <person name="De Haan G."/>
            <person name="DeGray S."/>
            <person name="DeMaso C."/>
            <person name="Dhargay N."/>
            <person name="Dooley K."/>
            <person name="Dooley E."/>
            <person name="Doricent M."/>
            <person name="Dorje P."/>
            <person name="Dorjee K."/>
            <person name="Dupes A."/>
            <person name="Elong R."/>
            <person name="Falk J."/>
            <person name="Farina A."/>
            <person name="Faro S."/>
            <person name="Ferguson D."/>
            <person name="Fisher S."/>
            <person name="Foley C.D."/>
            <person name="Franke A."/>
            <person name="Friedrich D."/>
            <person name="Gadbois L."/>
            <person name="Gearin G."/>
            <person name="Gearin C.R."/>
            <person name="Giannoukos G."/>
            <person name="Goode T."/>
            <person name="Graham J."/>
            <person name="Grandbois E."/>
            <person name="Grewal S."/>
            <person name="Gyaltsen K."/>
            <person name="Hafez N."/>
            <person name="Hagos B."/>
            <person name="Hall J."/>
            <person name="Henson C."/>
            <person name="Hollinger A."/>
            <person name="Honan T."/>
            <person name="Huard M.D."/>
            <person name="Hughes L."/>
            <person name="Hurhula B."/>
            <person name="Husby M.E."/>
            <person name="Kamat A."/>
            <person name="Kanga B."/>
            <person name="Kashin S."/>
            <person name="Khazanovich D."/>
            <person name="Kisner P."/>
            <person name="Lance K."/>
            <person name="Lara M."/>
            <person name="Lee W."/>
            <person name="Lennon N."/>
            <person name="Letendre F."/>
            <person name="LeVine R."/>
            <person name="Lipovsky A."/>
            <person name="Liu X."/>
            <person name="Liu J."/>
            <person name="Liu S."/>
            <person name="Lokyitsang T."/>
            <person name="Lokyitsang Y."/>
            <person name="Lubonja R."/>
            <person name="Lui A."/>
            <person name="MacDonald P."/>
            <person name="Magnisalis V."/>
            <person name="Maru K."/>
            <person name="Matthews C."/>
            <person name="McCusker W."/>
            <person name="McDonough S."/>
            <person name="Mehta T."/>
            <person name="Meldrim J."/>
            <person name="Meneus L."/>
            <person name="Mihai O."/>
            <person name="Mihalev A."/>
            <person name="Mihova T."/>
            <person name="Mittelman R."/>
            <person name="Mlenga V."/>
            <person name="Montmayeur A."/>
            <person name="Mulrain L."/>
            <person name="Navidi A."/>
            <person name="Naylor J."/>
            <person name="Negash T."/>
            <person name="Nguyen T."/>
            <person name="Nguyen N."/>
            <person name="Nicol R."/>
            <person name="Norbu C."/>
            <person name="Norbu N."/>
            <person name="Novod N."/>
            <person name="O'Neill B."/>
            <person name="Osman S."/>
            <person name="Markiewicz E."/>
            <person name="Oyono O.L."/>
            <person name="Patti C."/>
            <person name="Phunkhang P."/>
            <person name="Pierre F."/>
            <person name="Priest M."/>
            <person name="Raghuraman S."/>
            <person name="Rege F."/>
            <person name="Reyes R."/>
            <person name="Rise C."/>
            <person name="Rogov P."/>
            <person name="Ross K."/>
            <person name="Ryan E."/>
            <person name="Settipalli S."/>
            <person name="Shea T."/>
            <person name="Sherpa N."/>
            <person name="Shi L."/>
            <person name="Shih D."/>
            <person name="Sparrow T."/>
            <person name="Spaulding J."/>
            <person name="Stalker J."/>
            <person name="Stange-Thomann N."/>
            <person name="Stavropoulos S."/>
            <person name="Stone C."/>
            <person name="Strader C."/>
            <person name="Tesfaye S."/>
            <person name="Thomson T."/>
            <person name="Thoulutsang Y."/>
            <person name="Thoulutsang D."/>
            <person name="Topham K."/>
            <person name="Topping I."/>
            <person name="Tsamla T."/>
            <person name="Vassiliev H."/>
            <person name="Vo A."/>
            <person name="Wangchuk T."/>
            <person name="Wangdi T."/>
            <person name="Weiand M."/>
            <person name="Wilkinson J."/>
            <person name="Wilson A."/>
            <person name="Yadav S."/>
            <person name="Young G."/>
            <person name="Yu Q."/>
            <person name="Zembek L."/>
            <person name="Zhong D."/>
            <person name="Zimmer A."/>
            <person name="Zwirko Z."/>
            <person name="Jaffe D.B."/>
            <person name="Alvarez P."/>
            <person name="Brockman W."/>
            <person name="Butler J."/>
            <person name="Chin C."/>
            <person name="Gnerre S."/>
            <person name="Grabherr M."/>
            <person name="Kleber M."/>
            <person name="Mauceli E."/>
            <person name="MacCallum I."/>
        </authorList>
    </citation>
    <scope>NUCLEOTIDE SEQUENCE [LARGE SCALE GENOMIC DNA]</scope>
    <source>
        <strain evidence="8">MSH-3 / Tucson 14011-0111.49</strain>
    </source>
</reference>
<evidence type="ECO:0000256" key="5">
    <source>
        <dbReference type="SAM" id="SignalP"/>
    </source>
</evidence>
<evidence type="ECO:0000256" key="2">
    <source>
        <dbReference type="ARBA" id="ARBA00022690"/>
    </source>
</evidence>
<dbReference type="SMART" id="SM00093">
    <property type="entry name" value="SERPIN"/>
    <property type="match status" value="1"/>
</dbReference>
<keyword evidence="3" id="KW-0722">Serine protease inhibitor</keyword>
<dbReference type="PANTHER" id="PTHR11461:SF211">
    <property type="entry name" value="GH10112P-RELATED"/>
    <property type="match status" value="1"/>
</dbReference>